<evidence type="ECO:0000259" key="14">
    <source>
        <dbReference type="Pfam" id="PF08245"/>
    </source>
</evidence>
<dbReference type="UniPathway" id="UPA00219"/>
<feature type="binding site" evidence="10">
    <location>
        <begin position="168"/>
        <end position="169"/>
    </location>
    <ligand>
        <name>UDP-N-acetyl-alpha-D-muramoyl-L-alanyl-D-glutamate</name>
        <dbReference type="ChEBI" id="CHEBI:83900"/>
    </ligand>
</feature>
<dbReference type="SUPFAM" id="SSF53244">
    <property type="entry name" value="MurD-like peptide ligases, peptide-binding domain"/>
    <property type="match status" value="1"/>
</dbReference>
<dbReference type="GO" id="GO:0005737">
    <property type="term" value="C:cytoplasm"/>
    <property type="evidence" value="ECO:0007669"/>
    <property type="project" value="UniProtKB-SubCell"/>
</dbReference>
<comment type="caution">
    <text evidence="10">Lacks conserved residue(s) required for the propagation of feature annotation.</text>
</comment>
<dbReference type="AlphaFoldDB" id="S3L6B8"/>
<dbReference type="NCBIfam" id="NF001126">
    <property type="entry name" value="PRK00139.1-4"/>
    <property type="match status" value="1"/>
</dbReference>
<dbReference type="STRING" id="1125699.HMPREF9194_00362"/>
<comment type="cofactor">
    <cofactor evidence="10">
        <name>Mg(2+)</name>
        <dbReference type="ChEBI" id="CHEBI:18420"/>
    </cofactor>
</comment>
<keyword evidence="16" id="KW-1185">Reference proteome</keyword>
<dbReference type="PATRIC" id="fig|1125699.3.peg.361"/>
<evidence type="ECO:0000256" key="7">
    <source>
        <dbReference type="ARBA" id="ARBA00022984"/>
    </source>
</evidence>
<keyword evidence="8 10" id="KW-0131">Cell cycle</keyword>
<dbReference type="InterPro" id="IPR013221">
    <property type="entry name" value="Mur_ligase_cen"/>
</dbReference>
<sequence>MKKRLSAFLEPCAHSLAYTITMHPENDPVIESLAFDSRHVREGSLFFALPGIHVHGNEFAEKAIAAGARAVVYEGRLPDAAVAAAKAHKTVLVHTPDSRFAMSPLSAAFYDYPGNKLCVAGVTGTEGKSTTVFFCWQLLRFAGKKAGFISTVQHSFGGEACDNSEHQTTPEAPIVQEYLYNMVQNGCEYAVIEASSHGLSVKTNRLGDVPFDAAAMMNVNHEHLEFHGTYEQYKSDKANLFRNLARHAHEKFILNTERTIEPVAVVNAADPAAQYFVQAASGFPVAGFIPPDILQTSAKSQEPDEALFKAGLYAIENLEETRHGIGFTLKKGETAISVNAPVAGSFNACNITAALIIVSGITGIPGEELARSARSLTPVKGRMCRITKGQNFDVFIDYAHTPSSFMIVFPPMRKKTKGRIISVFGSGGERDTQKRPLQGKIASEYSDIVILTDEDPRGEDSMELLEMIAQGCEGMTRGKNLFLIPDRPQAIRKAFSLAQKDDAVLLLGKSHENSIIYKNKTVPYDETREAETALAEMGFGEN</sequence>
<dbReference type="InterPro" id="IPR036615">
    <property type="entry name" value="Mur_ligase_C_dom_sf"/>
</dbReference>
<feature type="binding site" evidence="10">
    <location>
        <position position="37"/>
    </location>
    <ligand>
        <name>UDP-N-acetyl-alpha-D-muramoyl-L-alanyl-D-glutamate</name>
        <dbReference type="ChEBI" id="CHEBI:83900"/>
    </ligand>
</feature>
<dbReference type="InterPro" id="IPR035911">
    <property type="entry name" value="MurE/MurF_N"/>
</dbReference>
<keyword evidence="7 10" id="KW-0573">Peptidoglycan synthesis</keyword>
<comment type="function">
    <text evidence="10">Catalyzes the addition of an amino acid to the nucleotide precursor UDP-N-acetylmuramoyl-L-alanyl-D-glutamate (UMAG) in the biosynthesis of bacterial cell-wall peptidoglycan.</text>
</comment>
<keyword evidence="10" id="KW-0460">Magnesium</keyword>
<dbReference type="Gene3D" id="3.40.1390.10">
    <property type="entry name" value="MurE/MurF, N-terminal domain"/>
    <property type="match status" value="1"/>
</dbReference>
<dbReference type="HAMAP" id="MF_00208">
    <property type="entry name" value="MurE"/>
    <property type="match status" value="1"/>
</dbReference>
<organism evidence="15 16">
    <name type="scientific">Treponema maltophilum ATCC 51939</name>
    <dbReference type="NCBI Taxonomy" id="1125699"/>
    <lineage>
        <taxon>Bacteria</taxon>
        <taxon>Pseudomonadati</taxon>
        <taxon>Spirochaetota</taxon>
        <taxon>Spirochaetia</taxon>
        <taxon>Spirochaetales</taxon>
        <taxon>Treponemataceae</taxon>
        <taxon>Treponema</taxon>
    </lineage>
</organism>
<dbReference type="InterPro" id="IPR005761">
    <property type="entry name" value="UDP-N-AcMur-Glu-dNH2Pim_ligase"/>
</dbReference>
<dbReference type="Pfam" id="PF08245">
    <property type="entry name" value="Mur_ligase_M"/>
    <property type="match status" value="1"/>
</dbReference>
<feature type="binding site" evidence="10">
    <location>
        <position position="195"/>
    </location>
    <ligand>
        <name>UDP-N-acetyl-alpha-D-muramoyl-L-alanyl-D-glutamate</name>
        <dbReference type="ChEBI" id="CHEBI:83900"/>
    </ligand>
</feature>
<feature type="modified residue" description="N6-carboxylysine" evidence="10">
    <location>
        <position position="237"/>
    </location>
</feature>
<dbReference type="EMBL" id="ATFF01000002">
    <property type="protein sequence ID" value="EPF32364.1"/>
    <property type="molecule type" value="Genomic_DNA"/>
</dbReference>
<evidence type="ECO:0000256" key="5">
    <source>
        <dbReference type="ARBA" id="ARBA00022840"/>
    </source>
</evidence>
<dbReference type="Pfam" id="PF01225">
    <property type="entry name" value="Mur_ligase"/>
    <property type="match status" value="1"/>
</dbReference>
<keyword evidence="3 10" id="KW-0132">Cell division</keyword>
<name>S3L6B8_TREMA</name>
<dbReference type="InterPro" id="IPR004101">
    <property type="entry name" value="Mur_ligase_C"/>
</dbReference>
<evidence type="ECO:0000256" key="1">
    <source>
        <dbReference type="ARBA" id="ARBA00005898"/>
    </source>
</evidence>
<keyword evidence="5 10" id="KW-0067">ATP-binding</keyword>
<evidence type="ECO:0000259" key="13">
    <source>
        <dbReference type="Pfam" id="PF02875"/>
    </source>
</evidence>
<dbReference type="eggNOG" id="COG0769">
    <property type="taxonomic scope" value="Bacteria"/>
</dbReference>
<dbReference type="Gene3D" id="3.40.1190.10">
    <property type="entry name" value="Mur-like, catalytic domain"/>
    <property type="match status" value="1"/>
</dbReference>
<keyword evidence="4 10" id="KW-0547">Nucleotide-binding</keyword>
<dbReference type="SUPFAM" id="SSF63418">
    <property type="entry name" value="MurE/MurF N-terminal domain"/>
    <property type="match status" value="1"/>
</dbReference>
<evidence type="ECO:0000256" key="4">
    <source>
        <dbReference type="ARBA" id="ARBA00022741"/>
    </source>
</evidence>
<evidence type="ECO:0000256" key="3">
    <source>
        <dbReference type="ARBA" id="ARBA00022618"/>
    </source>
</evidence>
<dbReference type="PANTHER" id="PTHR23135">
    <property type="entry name" value="MUR LIGASE FAMILY MEMBER"/>
    <property type="match status" value="1"/>
</dbReference>
<gene>
    <name evidence="10" type="primary">murE</name>
    <name evidence="15" type="ORF">HMPREF9194_00362</name>
</gene>
<dbReference type="GO" id="GO:0009252">
    <property type="term" value="P:peptidoglycan biosynthetic process"/>
    <property type="evidence" value="ECO:0007669"/>
    <property type="project" value="UniProtKB-UniRule"/>
</dbReference>
<keyword evidence="6 10" id="KW-0133">Cell shape</keyword>
<feature type="domain" description="Mur ligase C-terminal" evidence="13">
    <location>
        <begin position="381"/>
        <end position="509"/>
    </location>
</feature>
<evidence type="ECO:0000256" key="6">
    <source>
        <dbReference type="ARBA" id="ARBA00022960"/>
    </source>
</evidence>
<reference evidence="15 16" key="1">
    <citation type="submission" date="2013-04" db="EMBL/GenBank/DDBJ databases">
        <title>The Genome Sequence of Treponema maltophilum ATCC 51939.</title>
        <authorList>
            <consortium name="The Broad Institute Genomics Platform"/>
            <person name="Earl A."/>
            <person name="Ward D."/>
            <person name="Feldgarden M."/>
            <person name="Gevers D."/>
            <person name="Leonetti C."/>
            <person name="Blanton J.M."/>
            <person name="Dewhirst F.E."/>
            <person name="Izard J."/>
            <person name="Walker B."/>
            <person name="Young S."/>
            <person name="Zeng Q."/>
            <person name="Gargeya S."/>
            <person name="Fitzgerald M."/>
            <person name="Haas B."/>
            <person name="Abouelleil A."/>
            <person name="Allen A.W."/>
            <person name="Alvarado L."/>
            <person name="Arachchi H.M."/>
            <person name="Berlin A.M."/>
            <person name="Chapman S.B."/>
            <person name="Gainer-Dewar J."/>
            <person name="Goldberg J."/>
            <person name="Griggs A."/>
            <person name="Gujja S."/>
            <person name="Hansen M."/>
            <person name="Howarth C."/>
            <person name="Imamovic A."/>
            <person name="Ireland A."/>
            <person name="Larimer J."/>
            <person name="McCowan C."/>
            <person name="Murphy C."/>
            <person name="Pearson M."/>
            <person name="Poon T.W."/>
            <person name="Priest M."/>
            <person name="Roberts A."/>
            <person name="Saif S."/>
            <person name="Shea T."/>
            <person name="Sisk P."/>
            <person name="Sykes S."/>
            <person name="Wortman J."/>
            <person name="Nusbaum C."/>
            <person name="Birren B."/>
        </authorList>
    </citation>
    <scope>NUCLEOTIDE SEQUENCE [LARGE SCALE GENOMIC DNA]</scope>
    <source>
        <strain evidence="15 16">ATCC 51939</strain>
    </source>
</reference>
<dbReference type="InterPro" id="IPR036565">
    <property type="entry name" value="Mur-like_cat_sf"/>
</dbReference>
<evidence type="ECO:0000256" key="11">
    <source>
        <dbReference type="RuleBase" id="RU004135"/>
    </source>
</evidence>
<dbReference type="InterPro" id="IPR000713">
    <property type="entry name" value="Mur_ligase_N"/>
</dbReference>
<dbReference type="RefSeq" id="WP_016524661.1">
    <property type="nucleotide sequence ID" value="NZ_KE332518.1"/>
</dbReference>
<dbReference type="OrthoDB" id="9800958at2"/>
<evidence type="ECO:0000313" key="15">
    <source>
        <dbReference type="EMBL" id="EPF32364.1"/>
    </source>
</evidence>
<dbReference type="GO" id="GO:0071555">
    <property type="term" value="P:cell wall organization"/>
    <property type="evidence" value="ECO:0007669"/>
    <property type="project" value="UniProtKB-KW"/>
</dbReference>
<keyword evidence="10" id="KW-0963">Cytoplasm</keyword>
<dbReference type="GO" id="GO:0005524">
    <property type="term" value="F:ATP binding"/>
    <property type="evidence" value="ECO:0007669"/>
    <property type="project" value="UniProtKB-UniRule"/>
</dbReference>
<comment type="PTM">
    <text evidence="10">Carboxylation is probably crucial for Mg(2+) binding and, consequently, for the gamma-phosphate positioning of ATP.</text>
</comment>
<dbReference type="Gene3D" id="3.90.190.20">
    <property type="entry name" value="Mur ligase, C-terminal domain"/>
    <property type="match status" value="1"/>
</dbReference>
<evidence type="ECO:0000256" key="10">
    <source>
        <dbReference type="HAMAP-Rule" id="MF_00208"/>
    </source>
</evidence>
<dbReference type="Proteomes" id="UP000014541">
    <property type="component" value="Unassembled WGS sequence"/>
</dbReference>
<dbReference type="GO" id="GO:0051301">
    <property type="term" value="P:cell division"/>
    <property type="evidence" value="ECO:0007669"/>
    <property type="project" value="UniProtKB-KW"/>
</dbReference>
<dbReference type="EC" id="6.3.2.-" evidence="10"/>
<dbReference type="SUPFAM" id="SSF53623">
    <property type="entry name" value="MurD-like peptide ligases, catalytic domain"/>
    <property type="match status" value="1"/>
</dbReference>
<protein>
    <recommendedName>
        <fullName evidence="10">UDP-N-acetylmuramyl-tripeptide synthetase</fullName>
        <ecNumber evidence="10">6.3.2.-</ecNumber>
    </recommendedName>
    <alternativeName>
        <fullName evidence="10">UDP-MurNAc-tripeptide synthetase</fullName>
    </alternativeName>
</protein>
<feature type="binding site" evidence="10">
    <location>
        <position position="205"/>
    </location>
    <ligand>
        <name>UDP-N-acetyl-alpha-D-muramoyl-L-alanyl-D-glutamate</name>
        <dbReference type="ChEBI" id="CHEBI:83900"/>
    </ligand>
</feature>
<evidence type="ECO:0000256" key="2">
    <source>
        <dbReference type="ARBA" id="ARBA00022598"/>
    </source>
</evidence>
<keyword evidence="2 10" id="KW-0436">Ligase</keyword>
<dbReference type="GO" id="GO:0000287">
    <property type="term" value="F:magnesium ion binding"/>
    <property type="evidence" value="ECO:0007669"/>
    <property type="project" value="UniProtKB-UniRule"/>
</dbReference>
<feature type="domain" description="Mur ligase central" evidence="14">
    <location>
        <begin position="122"/>
        <end position="357"/>
    </location>
</feature>
<dbReference type="Pfam" id="PF02875">
    <property type="entry name" value="Mur_ligase_C"/>
    <property type="match status" value="1"/>
</dbReference>
<dbReference type="GO" id="GO:0008360">
    <property type="term" value="P:regulation of cell shape"/>
    <property type="evidence" value="ECO:0007669"/>
    <property type="project" value="UniProtKB-KW"/>
</dbReference>
<comment type="similarity">
    <text evidence="1 10">Belongs to the MurCDEF family. MurE subfamily.</text>
</comment>
<dbReference type="GO" id="GO:0016881">
    <property type="term" value="F:acid-amino acid ligase activity"/>
    <property type="evidence" value="ECO:0007669"/>
    <property type="project" value="UniProtKB-UniRule"/>
</dbReference>
<dbReference type="PANTHER" id="PTHR23135:SF4">
    <property type="entry name" value="UDP-N-ACETYLMURAMOYL-L-ALANYL-D-GLUTAMATE--2,6-DIAMINOPIMELATE LIGASE MURE HOMOLOG, CHLOROPLASTIC"/>
    <property type="match status" value="1"/>
</dbReference>
<feature type="domain" description="Mur ligase N-terminal catalytic" evidence="12">
    <location>
        <begin position="30"/>
        <end position="77"/>
    </location>
</feature>
<comment type="subcellular location">
    <subcellularLocation>
        <location evidence="10 11">Cytoplasm</location>
    </subcellularLocation>
</comment>
<dbReference type="HOGENOM" id="CLU_022291_4_1_12"/>
<proteinExistence type="inferred from homology"/>
<evidence type="ECO:0000313" key="16">
    <source>
        <dbReference type="Proteomes" id="UP000014541"/>
    </source>
</evidence>
<dbReference type="NCBIfam" id="TIGR01085">
    <property type="entry name" value="murE"/>
    <property type="match status" value="1"/>
</dbReference>
<evidence type="ECO:0000259" key="12">
    <source>
        <dbReference type="Pfam" id="PF01225"/>
    </source>
</evidence>
<comment type="pathway">
    <text evidence="10 11">Cell wall biogenesis; peptidoglycan biosynthesis.</text>
</comment>
<keyword evidence="9 10" id="KW-0961">Cell wall biogenesis/degradation</keyword>
<evidence type="ECO:0000256" key="9">
    <source>
        <dbReference type="ARBA" id="ARBA00023316"/>
    </source>
</evidence>
<comment type="caution">
    <text evidence="15">The sequence shown here is derived from an EMBL/GenBank/DDBJ whole genome shotgun (WGS) entry which is preliminary data.</text>
</comment>
<feature type="binding site" evidence="10">
    <location>
        <begin position="124"/>
        <end position="130"/>
    </location>
    <ligand>
        <name>ATP</name>
        <dbReference type="ChEBI" id="CHEBI:30616"/>
    </ligand>
</feature>
<evidence type="ECO:0000256" key="8">
    <source>
        <dbReference type="ARBA" id="ARBA00023306"/>
    </source>
</evidence>
<accession>S3L6B8</accession>